<evidence type="ECO:0000259" key="1">
    <source>
        <dbReference type="PROSITE" id="PS50097"/>
    </source>
</evidence>
<dbReference type="PANTHER" id="PTHR24413">
    <property type="entry name" value="SPECKLE-TYPE POZ PROTEIN"/>
    <property type="match status" value="1"/>
</dbReference>
<dbReference type="Gene3D" id="3.30.710.10">
    <property type="entry name" value="Potassium Channel Kv1.1, Chain A"/>
    <property type="match status" value="1"/>
</dbReference>
<dbReference type="GO" id="GO:0030163">
    <property type="term" value="P:protein catabolic process"/>
    <property type="evidence" value="ECO:0007669"/>
    <property type="project" value="UniProtKB-ARBA"/>
</dbReference>
<dbReference type="AlphaFoldDB" id="A0A4Y2D568"/>
<protein>
    <submittedName>
        <fullName evidence="3">TD and POZ domain-containing protein 1</fullName>
    </submittedName>
</protein>
<dbReference type="InterPro" id="IPR002083">
    <property type="entry name" value="MATH/TRAF_dom"/>
</dbReference>
<dbReference type="InterPro" id="IPR000210">
    <property type="entry name" value="BTB/POZ_dom"/>
</dbReference>
<dbReference type="EMBL" id="BGPR01000306">
    <property type="protein sequence ID" value="GBM11922.1"/>
    <property type="molecule type" value="Genomic_DNA"/>
</dbReference>
<dbReference type="InterPro" id="IPR011333">
    <property type="entry name" value="SKP1/BTB/POZ_sf"/>
</dbReference>
<comment type="caution">
    <text evidence="3">The sequence shown here is derived from an EMBL/GenBank/DDBJ whole genome shotgun (WGS) entry which is preliminary data.</text>
</comment>
<dbReference type="SUPFAM" id="SSF49599">
    <property type="entry name" value="TRAF domain-like"/>
    <property type="match status" value="1"/>
</dbReference>
<accession>A0A4Y2D568</accession>
<dbReference type="CDD" id="cd18186">
    <property type="entry name" value="BTB_POZ_ZBTB_KLHL-like"/>
    <property type="match status" value="1"/>
</dbReference>
<feature type="domain" description="MATH" evidence="2">
    <location>
        <begin position="6"/>
        <end position="135"/>
    </location>
</feature>
<dbReference type="SMART" id="SM00225">
    <property type="entry name" value="BTB"/>
    <property type="match status" value="1"/>
</dbReference>
<dbReference type="SUPFAM" id="SSF54695">
    <property type="entry name" value="POZ domain"/>
    <property type="match status" value="1"/>
</dbReference>
<reference evidence="3 4" key="1">
    <citation type="journal article" date="2019" name="Sci. Rep.">
        <title>Orb-weaving spider Araneus ventricosus genome elucidates the spidroin gene catalogue.</title>
        <authorList>
            <person name="Kono N."/>
            <person name="Nakamura H."/>
            <person name="Ohtoshi R."/>
            <person name="Moran D.A.P."/>
            <person name="Shinohara A."/>
            <person name="Yoshida Y."/>
            <person name="Fujiwara M."/>
            <person name="Mori M."/>
            <person name="Tomita M."/>
            <person name="Arakawa K."/>
        </authorList>
    </citation>
    <scope>NUCLEOTIDE SEQUENCE [LARGE SCALE GENOMIC DNA]</scope>
</reference>
<dbReference type="Pfam" id="PF00651">
    <property type="entry name" value="BTB"/>
    <property type="match status" value="1"/>
</dbReference>
<name>A0A4Y2D568_ARAVE</name>
<evidence type="ECO:0000313" key="3">
    <source>
        <dbReference type="EMBL" id="GBM11922.1"/>
    </source>
</evidence>
<dbReference type="Proteomes" id="UP000499080">
    <property type="component" value="Unassembled WGS sequence"/>
</dbReference>
<evidence type="ECO:0000313" key="4">
    <source>
        <dbReference type="Proteomes" id="UP000499080"/>
    </source>
</evidence>
<dbReference type="OrthoDB" id="6359816at2759"/>
<keyword evidence="4" id="KW-1185">Reference proteome</keyword>
<dbReference type="PROSITE" id="PS50144">
    <property type="entry name" value="MATH"/>
    <property type="match status" value="1"/>
</dbReference>
<dbReference type="Gene3D" id="1.25.40.420">
    <property type="match status" value="1"/>
</dbReference>
<evidence type="ECO:0000259" key="2">
    <source>
        <dbReference type="PROSITE" id="PS50144"/>
    </source>
</evidence>
<proteinExistence type="predicted"/>
<gene>
    <name evidence="3" type="primary">Tdpoz1_19</name>
    <name evidence="3" type="ORF">AVEN_209621_1</name>
</gene>
<organism evidence="3 4">
    <name type="scientific">Araneus ventricosus</name>
    <name type="common">Orbweaver spider</name>
    <name type="synonym">Epeira ventricosa</name>
    <dbReference type="NCBI Taxonomy" id="182803"/>
    <lineage>
        <taxon>Eukaryota</taxon>
        <taxon>Metazoa</taxon>
        <taxon>Ecdysozoa</taxon>
        <taxon>Arthropoda</taxon>
        <taxon>Chelicerata</taxon>
        <taxon>Arachnida</taxon>
        <taxon>Araneae</taxon>
        <taxon>Araneomorphae</taxon>
        <taxon>Entelegynae</taxon>
        <taxon>Araneoidea</taxon>
        <taxon>Araneidae</taxon>
        <taxon>Araneus</taxon>
    </lineage>
</organism>
<sequence>MESKKCFSFTWILENIAYCILEKGEALESPTFIVDTIEKTKWSLRIYPRNITDENNISFYLRRENSKGPDRIEIGYELAFLAADGSILKSLVFQRQAFKKNKGHGEASFETRENVFVKNRFKFLPGGTLMARCRIWKSDGEVKTHGQCVARTRFAVERRCFLWKMEKIRTFKPKKENMLIRSVSSDTPILSLDLRVEQNFIEKAEIIYVFISSAMETATFIFTLEVSLLDSKGIPVDCGQYEVRLNSLVQEEIALPLTKDFLTANSQTFLPNDTLTLLFNCAFSAGVISEGIESISYGIRSECIIPLPANNAFFKNAEVPDVEKNADPLISSKSADVEIQGLKEDIIYMLKENIQCDVKLSVDTETFPAHWFILSARSPVFRAMFKSDMKEKAKERIDIEDLKPDTVRRMLLYMYTDTLEEFQWETACALYTAADKYEILALKDKCSTFLKTNLSLTNACKVLVLADLHQDKDLKSIIQNFILKRDVDIINSDDWKVLMETNAHLAAETMFLKFKK</sequence>
<dbReference type="PROSITE" id="PS50097">
    <property type="entry name" value="BTB"/>
    <property type="match status" value="1"/>
</dbReference>
<dbReference type="Gene3D" id="2.60.210.10">
    <property type="entry name" value="Apoptosis, Tumor Necrosis Factor Receptor Associated Protein 2, Chain A"/>
    <property type="match status" value="1"/>
</dbReference>
<feature type="domain" description="BTB" evidence="1">
    <location>
        <begin position="356"/>
        <end position="423"/>
    </location>
</feature>
<dbReference type="InterPro" id="IPR008974">
    <property type="entry name" value="TRAF-like"/>
</dbReference>